<feature type="domain" description="Flagellar M-ring N-terminal" evidence="12">
    <location>
        <begin position="46"/>
        <end position="220"/>
    </location>
</feature>
<dbReference type="InterPro" id="IPR013556">
    <property type="entry name" value="Flag_M-ring_C"/>
</dbReference>
<keyword evidence="15" id="KW-1185">Reference proteome</keyword>
<keyword evidence="14" id="KW-0282">Flagellum</keyword>
<dbReference type="PRINTS" id="PR01009">
    <property type="entry name" value="FLGMRINGFLIF"/>
</dbReference>
<dbReference type="InterPro" id="IPR000067">
    <property type="entry name" value="FlgMring_FliF"/>
</dbReference>
<feature type="region of interest" description="Disordered" evidence="10">
    <location>
        <begin position="300"/>
        <end position="337"/>
    </location>
</feature>
<accession>A0ABU0JQ87</accession>
<dbReference type="NCBIfam" id="TIGR00206">
    <property type="entry name" value="fliF"/>
    <property type="match status" value="1"/>
</dbReference>
<keyword evidence="14" id="KW-0966">Cell projection</keyword>
<comment type="caution">
    <text evidence="14">The sequence shown here is derived from an EMBL/GenBank/DDBJ whole genome shotgun (WGS) entry which is preliminary data.</text>
</comment>
<evidence type="ECO:0000259" key="12">
    <source>
        <dbReference type="Pfam" id="PF01514"/>
    </source>
</evidence>
<dbReference type="InterPro" id="IPR045851">
    <property type="entry name" value="AMP-bd_C_sf"/>
</dbReference>
<dbReference type="Proteomes" id="UP001224418">
    <property type="component" value="Unassembled WGS sequence"/>
</dbReference>
<name>A0ABU0JQ87_HATLI</name>
<evidence type="ECO:0000256" key="2">
    <source>
        <dbReference type="ARBA" id="ARBA00004651"/>
    </source>
</evidence>
<dbReference type="EMBL" id="JAUSWN010000006">
    <property type="protein sequence ID" value="MDQ0479255.1"/>
    <property type="molecule type" value="Genomic_DNA"/>
</dbReference>
<evidence type="ECO:0000256" key="7">
    <source>
        <dbReference type="ARBA" id="ARBA00023136"/>
    </source>
</evidence>
<evidence type="ECO:0000256" key="4">
    <source>
        <dbReference type="ARBA" id="ARBA00022475"/>
    </source>
</evidence>
<evidence type="ECO:0000313" key="14">
    <source>
        <dbReference type="EMBL" id="MDQ0479255.1"/>
    </source>
</evidence>
<evidence type="ECO:0000313" key="15">
    <source>
        <dbReference type="Proteomes" id="UP001224418"/>
    </source>
</evidence>
<evidence type="ECO:0000256" key="8">
    <source>
        <dbReference type="ARBA" id="ARBA00023143"/>
    </source>
</evidence>
<keyword evidence="6 11" id="KW-1133">Transmembrane helix</keyword>
<dbReference type="InterPro" id="IPR006182">
    <property type="entry name" value="FliF_N_dom"/>
</dbReference>
<organism evidence="14 15">
    <name type="scientific">Hathewaya limosa</name>
    <name type="common">Clostridium limosum</name>
    <dbReference type="NCBI Taxonomy" id="1536"/>
    <lineage>
        <taxon>Bacteria</taxon>
        <taxon>Bacillati</taxon>
        <taxon>Bacillota</taxon>
        <taxon>Clostridia</taxon>
        <taxon>Eubacteriales</taxon>
        <taxon>Clostridiaceae</taxon>
        <taxon>Hathewaya</taxon>
    </lineage>
</organism>
<gene>
    <name evidence="14" type="ORF">QOZ93_000995</name>
</gene>
<keyword evidence="5 11" id="KW-0812">Transmembrane</keyword>
<evidence type="ECO:0000256" key="1">
    <source>
        <dbReference type="ARBA" id="ARBA00004117"/>
    </source>
</evidence>
<sequence length="525" mass="58617">MGKITEMFNKLLEKWKKLSVGKKAAIISVITGVILILIYLGITTFKPKYSILFSDLDPKDSGNVVEALKEEKIDYKIDGSSILVPKEKVSAIKMEMLSKVDFSNGSKGLELFNSDGMVSTDFENSVKYQKALQGEVERMIKSFEEVKECKVILKLPEKDTFAIKENPENSTAAVYIKLNPGIKELKKEQVKAIVSLLTGAIPNLPKENVHIAVNDMQLVTEDLFQDKDKDGLQNGKQLEMKQKKEETLKKNILDILKPIYGEGVKAAVNVDLNFDAVQTQSKDYAKGVVVSEHIIKNNEKTGDNKNITSSPVDNNMTNRQASNNDKNNTSSHEDVTKNYNVPEVTKTEVQAPGKIQKITASIAVDETNKKLDDLSKEKIRNTVASTIGFDEQRGDTISVQGFSFKNGGQDIMDSAKAEMQKNELDQKKAMMEKGIAIAIASIIALIVLLIVYKKVWGKDEDDDDLLDETLESEILPNETEVEFEPIVFEDNDPKTHIESEVKKYAQSKPDQVADIVKSWLAEDEM</sequence>
<proteinExistence type="inferred from homology"/>
<evidence type="ECO:0000256" key="10">
    <source>
        <dbReference type="SAM" id="MobiDB-lite"/>
    </source>
</evidence>
<dbReference type="Pfam" id="PF08345">
    <property type="entry name" value="YscJ_FliF_C"/>
    <property type="match status" value="1"/>
</dbReference>
<reference evidence="14 15" key="1">
    <citation type="submission" date="2023-07" db="EMBL/GenBank/DDBJ databases">
        <title>Genomic Encyclopedia of Type Strains, Phase IV (KMG-IV): sequencing the most valuable type-strain genomes for metagenomic binning, comparative biology and taxonomic classification.</title>
        <authorList>
            <person name="Goeker M."/>
        </authorList>
    </citation>
    <scope>NUCLEOTIDE SEQUENCE [LARGE SCALE GENOMIC DNA]</scope>
    <source>
        <strain evidence="14 15">DSM 1400</strain>
    </source>
</reference>
<dbReference type="PANTHER" id="PTHR30046:SF0">
    <property type="entry name" value="FLAGELLAR M-RING PROTEIN"/>
    <property type="match status" value="1"/>
</dbReference>
<comment type="subcellular location">
    <subcellularLocation>
        <location evidence="1 9">Bacterial flagellum basal body</location>
    </subcellularLocation>
    <subcellularLocation>
        <location evidence="2">Cell membrane</location>
        <topology evidence="2">Multi-pass membrane protein</topology>
    </subcellularLocation>
</comment>
<dbReference type="InterPro" id="IPR043427">
    <property type="entry name" value="YscJ/FliF"/>
</dbReference>
<feature type="transmembrane region" description="Helical" evidence="11">
    <location>
        <begin position="24"/>
        <end position="42"/>
    </location>
</feature>
<dbReference type="Gene3D" id="3.30.300.30">
    <property type="match status" value="1"/>
</dbReference>
<evidence type="ECO:0000256" key="3">
    <source>
        <dbReference type="ARBA" id="ARBA00007971"/>
    </source>
</evidence>
<feature type="transmembrane region" description="Helical" evidence="11">
    <location>
        <begin position="434"/>
        <end position="452"/>
    </location>
</feature>
<evidence type="ECO:0000256" key="9">
    <source>
        <dbReference type="PIRNR" id="PIRNR004862"/>
    </source>
</evidence>
<evidence type="ECO:0000256" key="11">
    <source>
        <dbReference type="SAM" id="Phobius"/>
    </source>
</evidence>
<evidence type="ECO:0000256" key="6">
    <source>
        <dbReference type="ARBA" id="ARBA00022989"/>
    </source>
</evidence>
<protein>
    <recommendedName>
        <fullName evidence="9">Flagellar M-ring protein</fullName>
    </recommendedName>
</protein>
<keyword evidence="14" id="KW-0969">Cilium</keyword>
<dbReference type="PIRSF" id="PIRSF004862">
    <property type="entry name" value="FliF"/>
    <property type="match status" value="1"/>
</dbReference>
<keyword evidence="8 9" id="KW-0975">Bacterial flagellum</keyword>
<keyword evidence="4" id="KW-1003">Cell membrane</keyword>
<feature type="domain" description="Flagellar M-ring C-terminal" evidence="13">
    <location>
        <begin position="256"/>
        <end position="404"/>
    </location>
</feature>
<comment type="similarity">
    <text evidence="3 9">Belongs to the FliF family.</text>
</comment>
<dbReference type="PANTHER" id="PTHR30046">
    <property type="entry name" value="FLAGELLAR M-RING PROTEIN"/>
    <property type="match status" value="1"/>
</dbReference>
<evidence type="ECO:0000259" key="13">
    <source>
        <dbReference type="Pfam" id="PF08345"/>
    </source>
</evidence>
<comment type="function">
    <text evidence="9">The M ring may be actively involved in energy transduction.</text>
</comment>
<evidence type="ECO:0000256" key="5">
    <source>
        <dbReference type="ARBA" id="ARBA00022692"/>
    </source>
</evidence>
<dbReference type="RefSeq" id="WP_307355346.1">
    <property type="nucleotide sequence ID" value="NZ_JAUSWN010000006.1"/>
</dbReference>
<dbReference type="Pfam" id="PF01514">
    <property type="entry name" value="YscJ_FliF"/>
    <property type="match status" value="1"/>
</dbReference>
<keyword evidence="7 11" id="KW-0472">Membrane</keyword>
<feature type="compositionally biased region" description="Polar residues" evidence="10">
    <location>
        <begin position="304"/>
        <end position="330"/>
    </location>
</feature>